<protein>
    <submittedName>
        <fullName evidence="2">Uncharacterized protein</fullName>
    </submittedName>
</protein>
<evidence type="ECO:0000313" key="3">
    <source>
        <dbReference type="Proteomes" id="UP000717996"/>
    </source>
</evidence>
<feature type="compositionally biased region" description="Low complexity" evidence="1">
    <location>
        <begin position="1"/>
        <end position="20"/>
    </location>
</feature>
<sequence>MAASSPTPTSMASAPTIAPARRYSTRMDAGAPRVGEAMDSAPTRKAMIVAMAASVRGSKAVLAIPASMRRLRPEASARMSSTPWPMSAATPVKKRCTPSAMRS</sequence>
<feature type="region of interest" description="Disordered" evidence="1">
    <location>
        <begin position="73"/>
        <end position="103"/>
    </location>
</feature>
<gene>
    <name evidence="2" type="ORF">G6F51_014385</name>
</gene>
<accession>A0A9P7BYQ3</accession>
<dbReference type="AlphaFoldDB" id="A0A9P7BYQ3"/>
<organism evidence="2 3">
    <name type="scientific">Rhizopus oryzae</name>
    <name type="common">Mucormycosis agent</name>
    <name type="synonym">Rhizopus arrhizus var. delemar</name>
    <dbReference type="NCBI Taxonomy" id="64495"/>
    <lineage>
        <taxon>Eukaryota</taxon>
        <taxon>Fungi</taxon>
        <taxon>Fungi incertae sedis</taxon>
        <taxon>Mucoromycota</taxon>
        <taxon>Mucoromycotina</taxon>
        <taxon>Mucoromycetes</taxon>
        <taxon>Mucorales</taxon>
        <taxon>Mucorineae</taxon>
        <taxon>Rhizopodaceae</taxon>
        <taxon>Rhizopus</taxon>
    </lineage>
</organism>
<name>A0A9P7BYQ3_RHIOR</name>
<proteinExistence type="predicted"/>
<reference evidence="2" key="1">
    <citation type="journal article" date="2020" name="Microb. Genom.">
        <title>Genetic diversity of clinical and environmental Mucorales isolates obtained from an investigation of mucormycosis cases among solid organ transplant recipients.</title>
        <authorList>
            <person name="Nguyen M.H."/>
            <person name="Kaul D."/>
            <person name="Muto C."/>
            <person name="Cheng S.J."/>
            <person name="Richter R.A."/>
            <person name="Bruno V.M."/>
            <person name="Liu G."/>
            <person name="Beyhan S."/>
            <person name="Sundermann A.J."/>
            <person name="Mounaud S."/>
            <person name="Pasculle A.W."/>
            <person name="Nierman W.C."/>
            <person name="Driscoll E."/>
            <person name="Cumbie R."/>
            <person name="Clancy C.J."/>
            <person name="Dupont C.L."/>
        </authorList>
    </citation>
    <scope>NUCLEOTIDE SEQUENCE</scope>
    <source>
        <strain evidence="2">GL16</strain>
    </source>
</reference>
<evidence type="ECO:0000256" key="1">
    <source>
        <dbReference type="SAM" id="MobiDB-lite"/>
    </source>
</evidence>
<comment type="caution">
    <text evidence="2">The sequence shown here is derived from an EMBL/GenBank/DDBJ whole genome shotgun (WGS) entry which is preliminary data.</text>
</comment>
<feature type="region of interest" description="Disordered" evidence="1">
    <location>
        <begin position="1"/>
        <end position="39"/>
    </location>
</feature>
<dbReference type="Proteomes" id="UP000717996">
    <property type="component" value="Unassembled WGS sequence"/>
</dbReference>
<dbReference type="EMBL" id="JAANIT010009882">
    <property type="protein sequence ID" value="KAG1525047.1"/>
    <property type="molecule type" value="Genomic_DNA"/>
</dbReference>
<evidence type="ECO:0000313" key="2">
    <source>
        <dbReference type="EMBL" id="KAG1525047.1"/>
    </source>
</evidence>